<keyword evidence="1" id="KW-0812">Transmembrane</keyword>
<accession>A0ABY5AMM4</accession>
<keyword evidence="1" id="KW-0472">Membrane</keyword>
<dbReference type="EMBL" id="CP098611">
    <property type="protein sequence ID" value="USR90422.1"/>
    <property type="molecule type" value="Genomic_DNA"/>
</dbReference>
<feature type="transmembrane region" description="Helical" evidence="1">
    <location>
        <begin position="31"/>
        <end position="48"/>
    </location>
</feature>
<keyword evidence="1" id="KW-1133">Transmembrane helix</keyword>
<reference evidence="2" key="1">
    <citation type="submission" date="2022-06" db="EMBL/GenBank/DDBJ databases">
        <title>Genome sequence of Phormidium yuhuli AB48 isolated from an industrial photobioreactor environment.</title>
        <authorList>
            <person name="Qiu Y."/>
            <person name="Noonan A.J.C."/>
            <person name="Dofher K."/>
            <person name="Koch M."/>
            <person name="Kieft B."/>
            <person name="Lin X."/>
            <person name="Ziels R.M."/>
            <person name="Hallam S.J."/>
        </authorList>
    </citation>
    <scope>NUCLEOTIDE SEQUENCE</scope>
    <source>
        <strain evidence="2">AB48</strain>
    </source>
</reference>
<dbReference type="Proteomes" id="UP001056708">
    <property type="component" value="Chromosome"/>
</dbReference>
<name>A0ABY5AMM4_9CYAN</name>
<protein>
    <submittedName>
        <fullName evidence="2">Uncharacterized protein</fullName>
    </submittedName>
</protein>
<proteinExistence type="predicted"/>
<gene>
    <name evidence="2" type="ORF">NEA10_16500</name>
</gene>
<evidence type="ECO:0000313" key="2">
    <source>
        <dbReference type="EMBL" id="USR90422.1"/>
    </source>
</evidence>
<keyword evidence="3" id="KW-1185">Reference proteome</keyword>
<dbReference type="RefSeq" id="WP_170190304.1">
    <property type="nucleotide sequence ID" value="NZ_CP098611.1"/>
</dbReference>
<evidence type="ECO:0000313" key="3">
    <source>
        <dbReference type="Proteomes" id="UP001056708"/>
    </source>
</evidence>
<organism evidence="2 3">
    <name type="scientific">Phormidium yuhuli AB48</name>
    <dbReference type="NCBI Taxonomy" id="2940671"/>
    <lineage>
        <taxon>Bacteria</taxon>
        <taxon>Bacillati</taxon>
        <taxon>Cyanobacteriota</taxon>
        <taxon>Cyanophyceae</taxon>
        <taxon>Oscillatoriophycideae</taxon>
        <taxon>Oscillatoriales</taxon>
        <taxon>Oscillatoriaceae</taxon>
        <taxon>Phormidium</taxon>
        <taxon>Phormidium yuhuli</taxon>
    </lineage>
</organism>
<evidence type="ECO:0000256" key="1">
    <source>
        <dbReference type="SAM" id="Phobius"/>
    </source>
</evidence>
<sequence>MRILLFVLIVVYAGGVWKFWQGFHRTSFERGIGNQIALSLMWPVLYIGNKSYRQNFTKALKGR</sequence>